<keyword evidence="1" id="KW-0106">Calcium</keyword>
<name>A0A9D4FJD7_DREPO</name>
<feature type="chain" id="PRO_5038975899" description="EF-hand domain-containing protein" evidence="2">
    <location>
        <begin position="18"/>
        <end position="140"/>
    </location>
</feature>
<sequence>MLGYIVCAFVFVTVSRCDEGQREVVLFHKVDTNQDDQLTRAELDAVFLLFDNNTDGQVTPDEFVQDWVNLFHIGGSQEANTLFTRADTNDDGVIDAKDIPAIFSFFDENADGTVDISEFLTAWGNMSLHPVDHVHAVVGR</sequence>
<proteinExistence type="predicted"/>
<dbReference type="PROSITE" id="PS00018">
    <property type="entry name" value="EF_HAND_1"/>
    <property type="match status" value="2"/>
</dbReference>
<dbReference type="SMART" id="SM00054">
    <property type="entry name" value="EFh"/>
    <property type="match status" value="2"/>
</dbReference>
<evidence type="ECO:0000259" key="3">
    <source>
        <dbReference type="PROSITE" id="PS50222"/>
    </source>
</evidence>
<gene>
    <name evidence="4" type="ORF">DPMN_150469</name>
</gene>
<feature type="domain" description="EF-hand" evidence="3">
    <location>
        <begin position="94"/>
        <end position="129"/>
    </location>
</feature>
<dbReference type="GO" id="GO:0005509">
    <property type="term" value="F:calcium ion binding"/>
    <property type="evidence" value="ECO:0007669"/>
    <property type="project" value="InterPro"/>
</dbReference>
<dbReference type="PROSITE" id="PS50222">
    <property type="entry name" value="EF_HAND_2"/>
    <property type="match status" value="2"/>
</dbReference>
<dbReference type="InterPro" id="IPR018247">
    <property type="entry name" value="EF_Hand_1_Ca_BS"/>
</dbReference>
<keyword evidence="2" id="KW-0732">Signal</keyword>
<accession>A0A9D4FJD7</accession>
<evidence type="ECO:0000256" key="2">
    <source>
        <dbReference type="SAM" id="SignalP"/>
    </source>
</evidence>
<dbReference type="Pfam" id="PF13202">
    <property type="entry name" value="EF-hand_5"/>
    <property type="match status" value="3"/>
</dbReference>
<dbReference type="Gene3D" id="1.10.238.10">
    <property type="entry name" value="EF-hand"/>
    <property type="match status" value="2"/>
</dbReference>
<keyword evidence="5" id="KW-1185">Reference proteome</keyword>
<evidence type="ECO:0000313" key="4">
    <source>
        <dbReference type="EMBL" id="KAH3796892.1"/>
    </source>
</evidence>
<dbReference type="OrthoDB" id="6097085at2759"/>
<evidence type="ECO:0000256" key="1">
    <source>
        <dbReference type="ARBA" id="ARBA00022837"/>
    </source>
</evidence>
<dbReference type="EMBL" id="JAIWYP010000007">
    <property type="protein sequence ID" value="KAH3796892.1"/>
    <property type="molecule type" value="Genomic_DNA"/>
</dbReference>
<reference evidence="4" key="2">
    <citation type="submission" date="2020-11" db="EMBL/GenBank/DDBJ databases">
        <authorList>
            <person name="McCartney M.A."/>
            <person name="Auch B."/>
            <person name="Kono T."/>
            <person name="Mallez S."/>
            <person name="Becker A."/>
            <person name="Gohl D.M."/>
            <person name="Silverstein K.A.T."/>
            <person name="Koren S."/>
            <person name="Bechman K.B."/>
            <person name="Herman A."/>
            <person name="Abrahante J.E."/>
            <person name="Garbe J."/>
        </authorList>
    </citation>
    <scope>NUCLEOTIDE SEQUENCE</scope>
    <source>
        <strain evidence="4">Duluth1</strain>
        <tissue evidence="4">Whole animal</tissue>
    </source>
</reference>
<organism evidence="4 5">
    <name type="scientific">Dreissena polymorpha</name>
    <name type="common">Zebra mussel</name>
    <name type="synonym">Mytilus polymorpha</name>
    <dbReference type="NCBI Taxonomy" id="45954"/>
    <lineage>
        <taxon>Eukaryota</taxon>
        <taxon>Metazoa</taxon>
        <taxon>Spiralia</taxon>
        <taxon>Lophotrochozoa</taxon>
        <taxon>Mollusca</taxon>
        <taxon>Bivalvia</taxon>
        <taxon>Autobranchia</taxon>
        <taxon>Heteroconchia</taxon>
        <taxon>Euheterodonta</taxon>
        <taxon>Imparidentia</taxon>
        <taxon>Neoheterodontei</taxon>
        <taxon>Myida</taxon>
        <taxon>Dreissenoidea</taxon>
        <taxon>Dreissenidae</taxon>
        <taxon>Dreissena</taxon>
    </lineage>
</organism>
<dbReference type="InterPro" id="IPR011992">
    <property type="entry name" value="EF-hand-dom_pair"/>
</dbReference>
<dbReference type="Proteomes" id="UP000828390">
    <property type="component" value="Unassembled WGS sequence"/>
</dbReference>
<reference evidence="4" key="1">
    <citation type="journal article" date="2019" name="bioRxiv">
        <title>The Genome of the Zebra Mussel, Dreissena polymorpha: A Resource for Invasive Species Research.</title>
        <authorList>
            <person name="McCartney M.A."/>
            <person name="Auch B."/>
            <person name="Kono T."/>
            <person name="Mallez S."/>
            <person name="Zhang Y."/>
            <person name="Obille A."/>
            <person name="Becker A."/>
            <person name="Abrahante J.E."/>
            <person name="Garbe J."/>
            <person name="Badalamenti J.P."/>
            <person name="Herman A."/>
            <person name="Mangelson H."/>
            <person name="Liachko I."/>
            <person name="Sullivan S."/>
            <person name="Sone E.D."/>
            <person name="Koren S."/>
            <person name="Silverstein K.A.T."/>
            <person name="Beckman K.B."/>
            <person name="Gohl D.M."/>
        </authorList>
    </citation>
    <scope>NUCLEOTIDE SEQUENCE</scope>
    <source>
        <strain evidence="4">Duluth1</strain>
        <tissue evidence="4">Whole animal</tissue>
    </source>
</reference>
<dbReference type="InterPro" id="IPR002048">
    <property type="entry name" value="EF_hand_dom"/>
</dbReference>
<protein>
    <recommendedName>
        <fullName evidence="3">EF-hand domain-containing protein</fullName>
    </recommendedName>
</protein>
<feature type="domain" description="EF-hand" evidence="3">
    <location>
        <begin position="38"/>
        <end position="73"/>
    </location>
</feature>
<dbReference type="AlphaFoldDB" id="A0A9D4FJD7"/>
<dbReference type="SUPFAM" id="SSF47473">
    <property type="entry name" value="EF-hand"/>
    <property type="match status" value="1"/>
</dbReference>
<comment type="caution">
    <text evidence="4">The sequence shown here is derived from an EMBL/GenBank/DDBJ whole genome shotgun (WGS) entry which is preliminary data.</text>
</comment>
<feature type="signal peptide" evidence="2">
    <location>
        <begin position="1"/>
        <end position="17"/>
    </location>
</feature>
<evidence type="ECO:0000313" key="5">
    <source>
        <dbReference type="Proteomes" id="UP000828390"/>
    </source>
</evidence>